<keyword evidence="3" id="KW-1185">Reference proteome</keyword>
<proteinExistence type="predicted"/>
<name>A0A9D4T7E9_RHISA</name>
<protein>
    <submittedName>
        <fullName evidence="2">Uncharacterized protein</fullName>
    </submittedName>
</protein>
<feature type="region of interest" description="Disordered" evidence="1">
    <location>
        <begin position="94"/>
        <end position="160"/>
    </location>
</feature>
<gene>
    <name evidence="2" type="ORF">HPB52_007718</name>
</gene>
<evidence type="ECO:0000313" key="3">
    <source>
        <dbReference type="Proteomes" id="UP000821837"/>
    </source>
</evidence>
<accession>A0A9D4T7E9</accession>
<comment type="caution">
    <text evidence="2">The sequence shown here is derived from an EMBL/GenBank/DDBJ whole genome shotgun (WGS) entry which is preliminary data.</text>
</comment>
<organism evidence="2 3">
    <name type="scientific">Rhipicephalus sanguineus</name>
    <name type="common">Brown dog tick</name>
    <name type="synonym">Ixodes sanguineus</name>
    <dbReference type="NCBI Taxonomy" id="34632"/>
    <lineage>
        <taxon>Eukaryota</taxon>
        <taxon>Metazoa</taxon>
        <taxon>Ecdysozoa</taxon>
        <taxon>Arthropoda</taxon>
        <taxon>Chelicerata</taxon>
        <taxon>Arachnida</taxon>
        <taxon>Acari</taxon>
        <taxon>Parasitiformes</taxon>
        <taxon>Ixodida</taxon>
        <taxon>Ixodoidea</taxon>
        <taxon>Ixodidae</taxon>
        <taxon>Rhipicephalinae</taxon>
        <taxon>Rhipicephalus</taxon>
        <taxon>Rhipicephalus</taxon>
    </lineage>
</organism>
<dbReference type="AlphaFoldDB" id="A0A9D4T7E9"/>
<dbReference type="Proteomes" id="UP000821837">
    <property type="component" value="Chromosome 1"/>
</dbReference>
<sequence>MQVAEQSMSPSPKGKAEEELEELAESLQLPSEVLALREGSDEVWCNLTRDIAADTELLAHFTASPQNKQMLPSTESAADADTLVDDIDVVVDDTDNVESTSSAAEELKNGVRSRLKTVSSSPVPTPCNGPDVPVAADDETKAPDGTENHSAHAEKAESPK</sequence>
<feature type="region of interest" description="Disordered" evidence="1">
    <location>
        <begin position="1"/>
        <end position="24"/>
    </location>
</feature>
<feature type="compositionally biased region" description="Polar residues" evidence="1">
    <location>
        <begin position="1"/>
        <end position="10"/>
    </location>
</feature>
<evidence type="ECO:0000313" key="2">
    <source>
        <dbReference type="EMBL" id="KAH7982864.1"/>
    </source>
</evidence>
<dbReference type="VEuPathDB" id="VectorBase:RSAN_053859"/>
<reference evidence="2" key="1">
    <citation type="journal article" date="2020" name="Cell">
        <title>Large-Scale Comparative Analyses of Tick Genomes Elucidate Their Genetic Diversity and Vector Capacities.</title>
        <authorList>
            <consortium name="Tick Genome and Microbiome Consortium (TIGMIC)"/>
            <person name="Jia N."/>
            <person name="Wang J."/>
            <person name="Shi W."/>
            <person name="Du L."/>
            <person name="Sun Y."/>
            <person name="Zhan W."/>
            <person name="Jiang J.F."/>
            <person name="Wang Q."/>
            <person name="Zhang B."/>
            <person name="Ji P."/>
            <person name="Bell-Sakyi L."/>
            <person name="Cui X.M."/>
            <person name="Yuan T.T."/>
            <person name="Jiang B.G."/>
            <person name="Yang W.F."/>
            <person name="Lam T.T."/>
            <person name="Chang Q.C."/>
            <person name="Ding S.J."/>
            <person name="Wang X.J."/>
            <person name="Zhu J.G."/>
            <person name="Ruan X.D."/>
            <person name="Zhao L."/>
            <person name="Wei J.T."/>
            <person name="Ye R.Z."/>
            <person name="Que T.C."/>
            <person name="Du C.H."/>
            <person name="Zhou Y.H."/>
            <person name="Cheng J.X."/>
            <person name="Dai P.F."/>
            <person name="Guo W.B."/>
            <person name="Han X.H."/>
            <person name="Huang E.J."/>
            <person name="Li L.F."/>
            <person name="Wei W."/>
            <person name="Gao Y.C."/>
            <person name="Liu J.Z."/>
            <person name="Shao H.Z."/>
            <person name="Wang X."/>
            <person name="Wang C.C."/>
            <person name="Yang T.C."/>
            <person name="Huo Q.B."/>
            <person name="Li W."/>
            <person name="Chen H.Y."/>
            <person name="Chen S.E."/>
            <person name="Zhou L.G."/>
            <person name="Ni X.B."/>
            <person name="Tian J.H."/>
            <person name="Sheng Y."/>
            <person name="Liu T."/>
            <person name="Pan Y.S."/>
            <person name="Xia L.Y."/>
            <person name="Li J."/>
            <person name="Zhao F."/>
            <person name="Cao W.C."/>
        </authorList>
    </citation>
    <scope>NUCLEOTIDE SEQUENCE</scope>
    <source>
        <strain evidence="2">Rsan-2018</strain>
    </source>
</reference>
<feature type="compositionally biased region" description="Basic and acidic residues" evidence="1">
    <location>
        <begin position="138"/>
        <end position="160"/>
    </location>
</feature>
<reference evidence="2" key="2">
    <citation type="submission" date="2021-09" db="EMBL/GenBank/DDBJ databases">
        <authorList>
            <person name="Jia N."/>
            <person name="Wang J."/>
            <person name="Shi W."/>
            <person name="Du L."/>
            <person name="Sun Y."/>
            <person name="Zhan W."/>
            <person name="Jiang J."/>
            <person name="Wang Q."/>
            <person name="Zhang B."/>
            <person name="Ji P."/>
            <person name="Sakyi L.B."/>
            <person name="Cui X."/>
            <person name="Yuan T."/>
            <person name="Jiang B."/>
            <person name="Yang W."/>
            <person name="Lam T.T.-Y."/>
            <person name="Chang Q."/>
            <person name="Ding S."/>
            <person name="Wang X."/>
            <person name="Zhu J."/>
            <person name="Ruan X."/>
            <person name="Zhao L."/>
            <person name="Wei J."/>
            <person name="Que T."/>
            <person name="Du C."/>
            <person name="Cheng J."/>
            <person name="Dai P."/>
            <person name="Han X."/>
            <person name="Huang E."/>
            <person name="Gao Y."/>
            <person name="Liu J."/>
            <person name="Shao H."/>
            <person name="Ye R."/>
            <person name="Li L."/>
            <person name="Wei W."/>
            <person name="Wang X."/>
            <person name="Wang C."/>
            <person name="Huo Q."/>
            <person name="Li W."/>
            <person name="Guo W."/>
            <person name="Chen H."/>
            <person name="Chen S."/>
            <person name="Zhou L."/>
            <person name="Zhou L."/>
            <person name="Ni X."/>
            <person name="Tian J."/>
            <person name="Zhou Y."/>
            <person name="Sheng Y."/>
            <person name="Liu T."/>
            <person name="Pan Y."/>
            <person name="Xia L."/>
            <person name="Li J."/>
            <person name="Zhao F."/>
            <person name="Cao W."/>
        </authorList>
    </citation>
    <scope>NUCLEOTIDE SEQUENCE</scope>
    <source>
        <strain evidence="2">Rsan-2018</strain>
        <tissue evidence="2">Larvae</tissue>
    </source>
</reference>
<dbReference type="EMBL" id="JABSTV010001245">
    <property type="protein sequence ID" value="KAH7982864.1"/>
    <property type="molecule type" value="Genomic_DNA"/>
</dbReference>
<evidence type="ECO:0000256" key="1">
    <source>
        <dbReference type="SAM" id="MobiDB-lite"/>
    </source>
</evidence>